<dbReference type="AlphaFoldDB" id="A0A2P2NJE4"/>
<accession>A0A2P2NJE4</accession>
<evidence type="ECO:0000313" key="1">
    <source>
        <dbReference type="EMBL" id="MBX42540.1"/>
    </source>
</evidence>
<dbReference type="EMBL" id="GGEC01062056">
    <property type="protein sequence ID" value="MBX42540.1"/>
    <property type="molecule type" value="Transcribed_RNA"/>
</dbReference>
<protein>
    <submittedName>
        <fullName evidence="1">Uncharacterized protein</fullName>
    </submittedName>
</protein>
<sequence>MLEALLDCSQATQCFNLDCHPICRVYPLWKLQHIPCNNNSKRASKVEYLLISSDSVFMSGT</sequence>
<organism evidence="1">
    <name type="scientific">Rhizophora mucronata</name>
    <name type="common">Asiatic mangrove</name>
    <dbReference type="NCBI Taxonomy" id="61149"/>
    <lineage>
        <taxon>Eukaryota</taxon>
        <taxon>Viridiplantae</taxon>
        <taxon>Streptophyta</taxon>
        <taxon>Embryophyta</taxon>
        <taxon>Tracheophyta</taxon>
        <taxon>Spermatophyta</taxon>
        <taxon>Magnoliopsida</taxon>
        <taxon>eudicotyledons</taxon>
        <taxon>Gunneridae</taxon>
        <taxon>Pentapetalae</taxon>
        <taxon>rosids</taxon>
        <taxon>fabids</taxon>
        <taxon>Malpighiales</taxon>
        <taxon>Rhizophoraceae</taxon>
        <taxon>Rhizophora</taxon>
    </lineage>
</organism>
<reference evidence="1" key="1">
    <citation type="submission" date="2018-02" db="EMBL/GenBank/DDBJ databases">
        <title>Rhizophora mucronata_Transcriptome.</title>
        <authorList>
            <person name="Meera S.P."/>
            <person name="Sreeshan A."/>
            <person name="Augustine A."/>
        </authorList>
    </citation>
    <scope>NUCLEOTIDE SEQUENCE</scope>
    <source>
        <tissue evidence="1">Leaf</tissue>
    </source>
</reference>
<name>A0A2P2NJE4_RHIMU</name>
<proteinExistence type="predicted"/>